<accession>A0A226EX39</accession>
<dbReference type="AlphaFoldDB" id="A0A226EX39"/>
<gene>
    <name evidence="3" type="ORF">Fcan01_01762</name>
</gene>
<proteinExistence type="predicted"/>
<name>A0A226EX39_FOLCA</name>
<dbReference type="Pfam" id="PF05225">
    <property type="entry name" value="HTH_psq"/>
    <property type="match status" value="2"/>
</dbReference>
<keyword evidence="4" id="KW-1185">Reference proteome</keyword>
<dbReference type="Gene3D" id="1.10.10.60">
    <property type="entry name" value="Homeodomain-like"/>
    <property type="match status" value="1"/>
</dbReference>
<feature type="domain" description="HTH psq-type" evidence="2">
    <location>
        <begin position="30"/>
        <end position="65"/>
    </location>
</feature>
<dbReference type="SUPFAM" id="SSF46689">
    <property type="entry name" value="Homeodomain-like"/>
    <property type="match status" value="1"/>
</dbReference>
<sequence length="127" mass="14134">MFTISAQVRPQPSHVDNPFWNKVKSPISPEMIEATEAVRNKVMGFNQAAASFGFHKGSFHRTLKEQGIVSKYKQGRQQLPDSPAMAAAIESVRKGEKKAYTASQVYGVPYTTLRRRLADAGVVRKPE</sequence>
<organism evidence="3 4">
    <name type="scientific">Folsomia candida</name>
    <name type="common">Springtail</name>
    <dbReference type="NCBI Taxonomy" id="158441"/>
    <lineage>
        <taxon>Eukaryota</taxon>
        <taxon>Metazoa</taxon>
        <taxon>Ecdysozoa</taxon>
        <taxon>Arthropoda</taxon>
        <taxon>Hexapoda</taxon>
        <taxon>Collembola</taxon>
        <taxon>Entomobryomorpha</taxon>
        <taxon>Isotomoidea</taxon>
        <taxon>Isotomidae</taxon>
        <taxon>Proisotominae</taxon>
        <taxon>Folsomia</taxon>
    </lineage>
</organism>
<dbReference type="Proteomes" id="UP000198287">
    <property type="component" value="Unassembled WGS sequence"/>
</dbReference>
<dbReference type="EMBL" id="LNIX01000001">
    <property type="protein sequence ID" value="OXA61738.1"/>
    <property type="molecule type" value="Genomic_DNA"/>
</dbReference>
<reference evidence="3 4" key="1">
    <citation type="submission" date="2015-12" db="EMBL/GenBank/DDBJ databases">
        <title>The genome of Folsomia candida.</title>
        <authorList>
            <person name="Faddeeva A."/>
            <person name="Derks M.F."/>
            <person name="Anvar Y."/>
            <person name="Smit S."/>
            <person name="Van Straalen N."/>
            <person name="Roelofs D."/>
        </authorList>
    </citation>
    <scope>NUCLEOTIDE SEQUENCE [LARGE SCALE GENOMIC DNA]</scope>
    <source>
        <strain evidence="3 4">VU population</strain>
        <tissue evidence="3">Whole body</tissue>
    </source>
</reference>
<evidence type="ECO:0000256" key="1">
    <source>
        <dbReference type="ARBA" id="ARBA00004123"/>
    </source>
</evidence>
<evidence type="ECO:0000313" key="4">
    <source>
        <dbReference type="Proteomes" id="UP000198287"/>
    </source>
</evidence>
<dbReference type="InterPro" id="IPR007889">
    <property type="entry name" value="HTH_Psq"/>
</dbReference>
<dbReference type="GO" id="GO:0003677">
    <property type="term" value="F:DNA binding"/>
    <property type="evidence" value="ECO:0007669"/>
    <property type="project" value="InterPro"/>
</dbReference>
<comment type="subcellular location">
    <subcellularLocation>
        <location evidence="1">Nucleus</location>
    </subcellularLocation>
</comment>
<dbReference type="GO" id="GO:0005634">
    <property type="term" value="C:nucleus"/>
    <property type="evidence" value="ECO:0007669"/>
    <property type="project" value="UniProtKB-SubCell"/>
</dbReference>
<evidence type="ECO:0000259" key="2">
    <source>
        <dbReference type="Pfam" id="PF05225"/>
    </source>
</evidence>
<feature type="domain" description="HTH psq-type" evidence="2">
    <location>
        <begin position="84"/>
        <end position="117"/>
    </location>
</feature>
<comment type="caution">
    <text evidence="3">The sequence shown here is derived from an EMBL/GenBank/DDBJ whole genome shotgun (WGS) entry which is preliminary data.</text>
</comment>
<evidence type="ECO:0000313" key="3">
    <source>
        <dbReference type="EMBL" id="OXA61738.1"/>
    </source>
</evidence>
<dbReference type="InterPro" id="IPR009057">
    <property type="entry name" value="Homeodomain-like_sf"/>
</dbReference>
<protein>
    <recommendedName>
        <fullName evidence="2">HTH psq-type domain-containing protein</fullName>
    </recommendedName>
</protein>